<dbReference type="CDD" id="cd03216">
    <property type="entry name" value="ABC_Carb_Monos_I"/>
    <property type="match status" value="1"/>
</dbReference>
<dbReference type="AlphaFoldDB" id="A0A371PDH5"/>
<keyword evidence="3" id="KW-0547">Nucleotide-binding</keyword>
<keyword evidence="4 6" id="KW-0067">ATP-binding</keyword>
<dbReference type="PROSITE" id="PS00211">
    <property type="entry name" value="ABC_TRANSPORTER_1"/>
    <property type="match status" value="1"/>
</dbReference>
<keyword evidence="7" id="KW-1185">Reference proteome</keyword>
<dbReference type="GO" id="GO:0016887">
    <property type="term" value="F:ATP hydrolysis activity"/>
    <property type="evidence" value="ECO:0007669"/>
    <property type="project" value="InterPro"/>
</dbReference>
<dbReference type="PANTHER" id="PTHR43790:SF9">
    <property type="entry name" value="GALACTOFURANOSE TRANSPORTER ATP-BINDING PROTEIN YTFR"/>
    <property type="match status" value="1"/>
</dbReference>
<dbReference type="Gene3D" id="3.40.50.300">
    <property type="entry name" value="P-loop containing nucleotide triphosphate hydrolases"/>
    <property type="match status" value="2"/>
</dbReference>
<sequence length="525" mass="55710">MAADMSVVNKEGSPSGEAPALSFVDLTKSFGSARVLRGVSFDVMPGEIHALLGANGAGKSTLIKILAGIHHQDSGRILVHGDELEPGHDPGAAKDVGIAFVHQDLGLVEDISVADNVGLQIGFEKTFGLISVRDTSRRVARALETVGATFSPDRLVNSLSRDEQVLCALARALALEPKIVVLDEVSASLPAPEMQRLATSLRSMRRTGVAFIYVTHRLDELESLVDRVTVLRDGVRSVTAQVAELTHTELVRHIVGSEPEAVLAQPLPQVAGSSAADAAHFVVDELTTADLPMPISFEVRAGEVLGVCGLVGSGTRELAQVLAGNHRPTGGAAMLKGRPLTLGRPESLIKRRVAVVPGDRQREGIITGLGIRENLLPTRRAFGAWTKAGFLRPRRETAAVAEISEVFAVTPRDRPDRVVSELSGGNQQKVIFARALADRPDVAILEDPTAGVDIGSRAVLYRLMHQAARAGTAVVLVSTDFEEVAAQSHRVLVMSHGRVVAEFGAEDQLNADVLAEASYGGHVVS</sequence>
<protein>
    <submittedName>
        <fullName evidence="6">Sugar ABC transporter ATP-binding protein</fullName>
    </submittedName>
</protein>
<dbReference type="Pfam" id="PF00005">
    <property type="entry name" value="ABC_tran"/>
    <property type="match status" value="2"/>
</dbReference>
<dbReference type="PROSITE" id="PS50893">
    <property type="entry name" value="ABC_TRANSPORTER_2"/>
    <property type="match status" value="2"/>
</dbReference>
<keyword evidence="2" id="KW-0677">Repeat</keyword>
<feature type="domain" description="ABC transporter" evidence="5">
    <location>
        <begin position="21"/>
        <end position="258"/>
    </location>
</feature>
<evidence type="ECO:0000313" key="7">
    <source>
        <dbReference type="Proteomes" id="UP000265581"/>
    </source>
</evidence>
<evidence type="ECO:0000256" key="3">
    <source>
        <dbReference type="ARBA" id="ARBA00022741"/>
    </source>
</evidence>
<dbReference type="Proteomes" id="UP000265581">
    <property type="component" value="Unassembled WGS sequence"/>
</dbReference>
<dbReference type="InterPro" id="IPR050107">
    <property type="entry name" value="ABC_carbohydrate_import_ATPase"/>
</dbReference>
<feature type="domain" description="ABC transporter" evidence="5">
    <location>
        <begin position="276"/>
        <end position="521"/>
    </location>
</feature>
<dbReference type="EMBL" id="QUBR01000001">
    <property type="protein sequence ID" value="REK73696.1"/>
    <property type="molecule type" value="Genomic_DNA"/>
</dbReference>
<accession>A0A371PDH5</accession>
<gene>
    <name evidence="6" type="ORF">DX116_09240</name>
</gene>
<dbReference type="InterPro" id="IPR003593">
    <property type="entry name" value="AAA+_ATPase"/>
</dbReference>
<evidence type="ECO:0000256" key="4">
    <source>
        <dbReference type="ARBA" id="ARBA00022840"/>
    </source>
</evidence>
<organism evidence="6 7">
    <name type="scientific">Aeromicrobium endophyticum</name>
    <dbReference type="NCBI Taxonomy" id="2292704"/>
    <lineage>
        <taxon>Bacteria</taxon>
        <taxon>Bacillati</taxon>
        <taxon>Actinomycetota</taxon>
        <taxon>Actinomycetes</taxon>
        <taxon>Propionibacteriales</taxon>
        <taxon>Nocardioidaceae</taxon>
        <taxon>Aeromicrobium</taxon>
    </lineage>
</organism>
<dbReference type="GO" id="GO:0005524">
    <property type="term" value="F:ATP binding"/>
    <property type="evidence" value="ECO:0007669"/>
    <property type="project" value="UniProtKB-KW"/>
</dbReference>
<dbReference type="CDD" id="cd03215">
    <property type="entry name" value="ABC_Carb_Monos_II"/>
    <property type="match status" value="1"/>
</dbReference>
<dbReference type="SUPFAM" id="SSF52540">
    <property type="entry name" value="P-loop containing nucleoside triphosphate hydrolases"/>
    <property type="match status" value="2"/>
</dbReference>
<dbReference type="InterPro" id="IPR027417">
    <property type="entry name" value="P-loop_NTPase"/>
</dbReference>
<dbReference type="SMART" id="SM00382">
    <property type="entry name" value="AAA"/>
    <property type="match status" value="2"/>
</dbReference>
<evidence type="ECO:0000259" key="5">
    <source>
        <dbReference type="PROSITE" id="PS50893"/>
    </source>
</evidence>
<keyword evidence="1" id="KW-0813">Transport</keyword>
<dbReference type="InterPro" id="IPR017871">
    <property type="entry name" value="ABC_transporter-like_CS"/>
</dbReference>
<reference evidence="6 7" key="1">
    <citation type="submission" date="2018-08" db="EMBL/GenBank/DDBJ databases">
        <title>Aeromicrobium sp. M2KJ-4, whole genome shotgun sequence.</title>
        <authorList>
            <person name="Tuo L."/>
        </authorList>
    </citation>
    <scope>NUCLEOTIDE SEQUENCE [LARGE SCALE GENOMIC DNA]</scope>
    <source>
        <strain evidence="6 7">M2KJ-4</strain>
    </source>
</reference>
<evidence type="ECO:0000256" key="2">
    <source>
        <dbReference type="ARBA" id="ARBA00022737"/>
    </source>
</evidence>
<proteinExistence type="predicted"/>
<name>A0A371PDH5_9ACTN</name>
<comment type="caution">
    <text evidence="6">The sequence shown here is derived from an EMBL/GenBank/DDBJ whole genome shotgun (WGS) entry which is preliminary data.</text>
</comment>
<evidence type="ECO:0000313" key="6">
    <source>
        <dbReference type="EMBL" id="REK73696.1"/>
    </source>
</evidence>
<dbReference type="InterPro" id="IPR003439">
    <property type="entry name" value="ABC_transporter-like_ATP-bd"/>
</dbReference>
<dbReference type="PANTHER" id="PTHR43790">
    <property type="entry name" value="CARBOHYDRATE TRANSPORT ATP-BINDING PROTEIN MG119-RELATED"/>
    <property type="match status" value="1"/>
</dbReference>
<evidence type="ECO:0000256" key="1">
    <source>
        <dbReference type="ARBA" id="ARBA00022448"/>
    </source>
</evidence>